<proteinExistence type="predicted"/>
<comment type="caution">
    <text evidence="1">The sequence shown here is derived from an EMBL/GenBank/DDBJ whole genome shotgun (WGS) entry which is preliminary data.</text>
</comment>
<accession>A0A087A4Z0</accession>
<gene>
    <name evidence="1" type="ORF">BCAL_1654</name>
</gene>
<dbReference type="AlphaFoldDB" id="A0A087A4Z0"/>
<evidence type="ECO:0000313" key="1">
    <source>
        <dbReference type="EMBL" id="KFI53840.1"/>
    </source>
</evidence>
<reference evidence="1 2" key="1">
    <citation type="submission" date="2014-03" db="EMBL/GenBank/DDBJ databases">
        <title>Genomics of Bifidobacteria.</title>
        <authorList>
            <person name="Ventura M."/>
            <person name="Milani C."/>
            <person name="Lugli G.A."/>
        </authorList>
    </citation>
    <scope>NUCLEOTIDE SEQUENCE [LARGE SCALE GENOMIC DNA]</scope>
    <source>
        <strain evidence="1 2">DSM 23973</strain>
    </source>
</reference>
<sequence>MINAHMTVPTRQHAIEAVARLFRDDFPCTVKIEHCIDDEWAVISVTEEYRFPPTLCYDKERKAIPDSLRFEDSTPDDYRLTSDVETFDWTALHQVRAFLDGQLDNLWIGCDRVLVCNMDGEFIDADDSSLDQNIVWSRDV</sequence>
<evidence type="ECO:0000313" key="2">
    <source>
        <dbReference type="Proteomes" id="UP000029072"/>
    </source>
</evidence>
<protein>
    <submittedName>
        <fullName evidence="1">Uncharacterized protein</fullName>
    </submittedName>
</protein>
<name>A0A087A4Z0_9BIFI</name>
<dbReference type="EMBL" id="JGYS01000013">
    <property type="protein sequence ID" value="KFI53840.1"/>
    <property type="molecule type" value="Genomic_DNA"/>
</dbReference>
<dbReference type="Proteomes" id="UP000029072">
    <property type="component" value="Unassembled WGS sequence"/>
</dbReference>
<organism evidence="1 2">
    <name type="scientific">Bifidobacterium callitrichos DSM 23973</name>
    <dbReference type="NCBI Taxonomy" id="1437609"/>
    <lineage>
        <taxon>Bacteria</taxon>
        <taxon>Bacillati</taxon>
        <taxon>Actinomycetota</taxon>
        <taxon>Actinomycetes</taxon>
        <taxon>Bifidobacteriales</taxon>
        <taxon>Bifidobacteriaceae</taxon>
        <taxon>Bifidobacterium</taxon>
    </lineage>
</organism>